<sequence length="174" mass="20117">MAKTAQQPYLDAIKRSLQAAICLRNFASQDVERHNKPEIEVSTDADKKSEVVARPIMIARSELECVLIETSINSVRINVKVKQLDDVDNFITKMFMRFLCQRADAFRILRRKPIAGYDISFLITNIHTEQMILSKLIEFVITFLQDVDKELSDLKVTLNKRARKVSEEYLKILV</sequence>
<evidence type="ECO:0000313" key="7">
    <source>
        <dbReference type="EMBL" id="KAK8886931.1"/>
    </source>
</evidence>
<evidence type="ECO:0000256" key="4">
    <source>
        <dbReference type="ARBA" id="ARBA00023203"/>
    </source>
</evidence>
<comment type="subcellular location">
    <subcellularLocation>
        <location evidence="1 6">Cytoplasm</location>
        <location evidence="1 6">Cytoskeleton</location>
    </subcellularLocation>
</comment>
<proteinExistence type="inferred from homology"/>
<name>A0ABR2K750_9EUKA</name>
<gene>
    <name evidence="7" type="ORF">M9Y10_037965</name>
</gene>
<protein>
    <recommendedName>
        <fullName evidence="6">Actin-related protein 2/3 complex subunit 4</fullName>
    </recommendedName>
</protein>
<dbReference type="InterPro" id="IPR034666">
    <property type="entry name" value="ARPC2/4"/>
</dbReference>
<evidence type="ECO:0000256" key="5">
    <source>
        <dbReference type="ARBA" id="ARBA00023212"/>
    </source>
</evidence>
<evidence type="ECO:0000256" key="3">
    <source>
        <dbReference type="ARBA" id="ARBA00022490"/>
    </source>
</evidence>
<dbReference type="InterPro" id="IPR008384">
    <property type="entry name" value="ARPC4"/>
</dbReference>
<evidence type="ECO:0000256" key="2">
    <source>
        <dbReference type="ARBA" id="ARBA00005919"/>
    </source>
</evidence>
<dbReference type="PIRSF" id="PIRSF039100">
    <property type="entry name" value="ARPC4"/>
    <property type="match status" value="1"/>
</dbReference>
<accession>A0ABR2K750</accession>
<dbReference type="Proteomes" id="UP001470230">
    <property type="component" value="Unassembled WGS sequence"/>
</dbReference>
<dbReference type="EMBL" id="JAPFFF010000006">
    <property type="protein sequence ID" value="KAK8886931.1"/>
    <property type="molecule type" value="Genomic_DNA"/>
</dbReference>
<evidence type="ECO:0000256" key="1">
    <source>
        <dbReference type="ARBA" id="ARBA00004245"/>
    </source>
</evidence>
<keyword evidence="3 6" id="KW-0963">Cytoplasm</keyword>
<keyword evidence="8" id="KW-1185">Reference proteome</keyword>
<comment type="function">
    <text evidence="6">Functions as actin-binding component of the Arp2/3 complex which is involved in regulation of actin polymerization and together with an activating nucleation-promoting factor (NPF) mediates the formation of branched actin networks. Seems to contact the mother actin filament.</text>
</comment>
<keyword evidence="5 6" id="KW-0206">Cytoskeleton</keyword>
<dbReference type="PANTHER" id="PTHR22629">
    <property type="entry name" value="ARP2/3 COMPLEX 20 KD SUBUNIT"/>
    <property type="match status" value="1"/>
</dbReference>
<evidence type="ECO:0000256" key="6">
    <source>
        <dbReference type="PIRNR" id="PIRNR039100"/>
    </source>
</evidence>
<reference evidence="7 8" key="1">
    <citation type="submission" date="2024-04" db="EMBL/GenBank/DDBJ databases">
        <title>Tritrichomonas musculus Genome.</title>
        <authorList>
            <person name="Alves-Ferreira E."/>
            <person name="Grigg M."/>
            <person name="Lorenzi H."/>
            <person name="Galac M."/>
        </authorList>
    </citation>
    <scope>NUCLEOTIDE SEQUENCE [LARGE SCALE GENOMIC DNA]</scope>
    <source>
        <strain evidence="7 8">EAF2021</strain>
    </source>
</reference>
<dbReference type="PANTHER" id="PTHR22629:SF0">
    <property type="entry name" value="ACTIN-RELATED PROTEIN 2_3 COMPLEX SUBUNIT 4"/>
    <property type="match status" value="1"/>
</dbReference>
<organism evidence="7 8">
    <name type="scientific">Tritrichomonas musculus</name>
    <dbReference type="NCBI Taxonomy" id="1915356"/>
    <lineage>
        <taxon>Eukaryota</taxon>
        <taxon>Metamonada</taxon>
        <taxon>Parabasalia</taxon>
        <taxon>Tritrichomonadida</taxon>
        <taxon>Tritrichomonadidae</taxon>
        <taxon>Tritrichomonas</taxon>
    </lineage>
</organism>
<evidence type="ECO:0000313" key="8">
    <source>
        <dbReference type="Proteomes" id="UP001470230"/>
    </source>
</evidence>
<keyword evidence="4 6" id="KW-0009">Actin-binding</keyword>
<dbReference type="SUPFAM" id="SSF69645">
    <property type="entry name" value="Arp2/3 complex subunits"/>
    <property type="match status" value="1"/>
</dbReference>
<comment type="similarity">
    <text evidence="2 6">Belongs to the ARPC4 family.</text>
</comment>
<comment type="caution">
    <text evidence="7">The sequence shown here is derived from an EMBL/GenBank/DDBJ whole genome shotgun (WGS) entry which is preliminary data.</text>
</comment>
<dbReference type="Pfam" id="PF05856">
    <property type="entry name" value="ARPC4"/>
    <property type="match status" value="1"/>
</dbReference>
<dbReference type="Gene3D" id="3.30.1460.20">
    <property type="match status" value="1"/>
</dbReference>